<protein>
    <submittedName>
        <fullName evidence="1">Uncharacterized protein</fullName>
    </submittedName>
</protein>
<keyword evidence="2" id="KW-1185">Reference proteome</keyword>
<dbReference type="EMBL" id="JAEKOZ010000018">
    <property type="protein sequence ID" value="MBJ3810579.1"/>
    <property type="molecule type" value="Genomic_DNA"/>
</dbReference>
<comment type="caution">
    <text evidence="1">The sequence shown here is derived from an EMBL/GenBank/DDBJ whole genome shotgun (WGS) entry which is preliminary data.</text>
</comment>
<gene>
    <name evidence="1" type="ORF">JGB26_26325</name>
</gene>
<evidence type="ECO:0000313" key="1">
    <source>
        <dbReference type="EMBL" id="MBJ3810579.1"/>
    </source>
</evidence>
<dbReference type="Proteomes" id="UP000634780">
    <property type="component" value="Unassembled WGS sequence"/>
</dbReference>
<name>A0ABS0XBQ4_9ACTN</name>
<dbReference type="RefSeq" id="WP_190119703.1">
    <property type="nucleotide sequence ID" value="NZ_BMVR01000017.1"/>
</dbReference>
<sequence length="52" mass="5701">MNRDHRRHGYGEAVTVATRKAAGFQQRPEVRDLRRAAQGLSGGQALGLKESP</sequence>
<proteinExistence type="predicted"/>
<accession>A0ABS0XBQ4</accession>
<organism evidence="1 2">
    <name type="scientific">Streptomyces flavofungini</name>
    <dbReference type="NCBI Taxonomy" id="68200"/>
    <lineage>
        <taxon>Bacteria</taxon>
        <taxon>Bacillati</taxon>
        <taxon>Actinomycetota</taxon>
        <taxon>Actinomycetes</taxon>
        <taxon>Kitasatosporales</taxon>
        <taxon>Streptomycetaceae</taxon>
        <taxon>Streptomyces</taxon>
    </lineage>
</organism>
<reference evidence="1 2" key="1">
    <citation type="submission" date="2020-12" db="EMBL/GenBank/DDBJ databases">
        <title>Streptomyces typhae sp. nov., a novel endophytic actinomycete isolated from the root of cattail pollen (Typha angustifolia L.).</title>
        <authorList>
            <person name="Peng C."/>
            <person name="Liu C."/>
        </authorList>
    </citation>
    <scope>NUCLEOTIDE SEQUENCE [LARGE SCALE GENOMIC DNA]</scope>
    <source>
        <strain evidence="1 2">JCM 4753</strain>
    </source>
</reference>
<evidence type="ECO:0000313" key="2">
    <source>
        <dbReference type="Proteomes" id="UP000634780"/>
    </source>
</evidence>